<evidence type="ECO:0000256" key="1">
    <source>
        <dbReference type="SAM" id="SignalP"/>
    </source>
</evidence>
<keyword evidence="4" id="KW-1185">Reference proteome</keyword>
<dbReference type="InterPro" id="IPR036779">
    <property type="entry name" value="LysM_dom_sf"/>
</dbReference>
<dbReference type="InterPro" id="IPR052196">
    <property type="entry name" value="Bact_Kbp"/>
</dbReference>
<feature type="chain" id="PRO_5024324778" evidence="1">
    <location>
        <begin position="28"/>
        <end position="354"/>
    </location>
</feature>
<accession>A0A5K7ZDC9</accession>
<dbReference type="SUPFAM" id="SSF54106">
    <property type="entry name" value="LysM domain"/>
    <property type="match status" value="1"/>
</dbReference>
<dbReference type="PANTHER" id="PTHR34700">
    <property type="entry name" value="POTASSIUM BINDING PROTEIN KBP"/>
    <property type="match status" value="1"/>
</dbReference>
<feature type="signal peptide" evidence="1">
    <location>
        <begin position="1"/>
        <end position="27"/>
    </location>
</feature>
<dbReference type="Proteomes" id="UP000427769">
    <property type="component" value="Chromosome"/>
</dbReference>
<dbReference type="SMART" id="SM00257">
    <property type="entry name" value="LysM"/>
    <property type="match status" value="1"/>
</dbReference>
<proteinExistence type="predicted"/>
<feature type="domain" description="LysM" evidence="2">
    <location>
        <begin position="40"/>
        <end position="88"/>
    </location>
</feature>
<evidence type="ECO:0000313" key="4">
    <source>
        <dbReference type="Proteomes" id="UP000427769"/>
    </source>
</evidence>
<dbReference type="PROSITE" id="PS51782">
    <property type="entry name" value="LYSM"/>
    <property type="match status" value="1"/>
</dbReference>
<dbReference type="PANTHER" id="PTHR34700:SF4">
    <property type="entry name" value="PHAGE-LIKE ELEMENT PBSX PROTEIN XKDP"/>
    <property type="match status" value="1"/>
</dbReference>
<keyword evidence="1" id="KW-0732">Signal</keyword>
<dbReference type="InterPro" id="IPR018392">
    <property type="entry name" value="LysM"/>
</dbReference>
<name>A0A5K7ZDC9_9BACT</name>
<evidence type="ECO:0000313" key="3">
    <source>
        <dbReference type="EMBL" id="BBO79148.1"/>
    </source>
</evidence>
<dbReference type="EMBL" id="AP021875">
    <property type="protein sequence ID" value="BBO79148.1"/>
    <property type="molecule type" value="Genomic_DNA"/>
</dbReference>
<dbReference type="Pfam" id="PF01476">
    <property type="entry name" value="LysM"/>
    <property type="match status" value="1"/>
</dbReference>
<dbReference type="Gene3D" id="3.10.350.10">
    <property type="entry name" value="LysM domain"/>
    <property type="match status" value="1"/>
</dbReference>
<dbReference type="AlphaFoldDB" id="A0A5K7ZDC9"/>
<dbReference type="CDD" id="cd00118">
    <property type="entry name" value="LysM"/>
    <property type="match status" value="1"/>
</dbReference>
<dbReference type="RefSeq" id="WP_170302564.1">
    <property type="nucleotide sequence ID" value="NZ_AP021875.1"/>
</dbReference>
<reference evidence="3 4" key="1">
    <citation type="submission" date="2019-11" db="EMBL/GenBank/DDBJ databases">
        <title>Comparative genomics of hydrocarbon-degrading Desulfosarcina strains.</title>
        <authorList>
            <person name="Watanabe M."/>
            <person name="Kojima H."/>
            <person name="Fukui M."/>
        </authorList>
    </citation>
    <scope>NUCLEOTIDE SEQUENCE [LARGE SCALE GENOMIC DNA]</scope>
    <source>
        <strain evidence="3 4">PP31</strain>
    </source>
</reference>
<protein>
    <submittedName>
        <fullName evidence="3">Peptidoglycan-binding protein LysM</fullName>
    </submittedName>
</protein>
<dbReference type="KEGG" id="dwd:DSCW_65650"/>
<evidence type="ECO:0000259" key="2">
    <source>
        <dbReference type="PROSITE" id="PS51782"/>
    </source>
</evidence>
<organism evidence="3 4">
    <name type="scientific">Desulfosarcina widdelii</name>
    <dbReference type="NCBI Taxonomy" id="947919"/>
    <lineage>
        <taxon>Bacteria</taxon>
        <taxon>Pseudomonadati</taxon>
        <taxon>Thermodesulfobacteriota</taxon>
        <taxon>Desulfobacteria</taxon>
        <taxon>Desulfobacterales</taxon>
        <taxon>Desulfosarcinaceae</taxon>
        <taxon>Desulfosarcina</taxon>
    </lineage>
</organism>
<sequence length="354" mass="39735">MNRRTTLAVLISVFLLAPLLLTTTGMAADKIDVVESETGFYYTIQKGDTLWDLSKRFSDSPWLWPELWEDNDQISNPHWIFPGERIRLYKKSGSQTVIQTDSVAVTPEEPVKPVKPMVGKEAAGPFFVYSSIDKVGFIRKPPVKPSGTIFEIQGNKIMISEGDIVYVHPAADSPRTALIPGSRHVIFRYREPTDERDAMETIGVQHYILGILEVTEEKSDMVIARILKSYRPIKTEDMLMPFSQRSAKIEIKPSTPGIDGQIINSEDHTKMTGELMLAFIDKGTADNIEIGQQYSVYDRKKSESEKDKTQSVSLPPVDFGTILVLHTERTTSTVIVTNANKAITAGERFRTPIE</sequence>
<gene>
    <name evidence="3" type="ORF">DSCW_65650</name>
</gene>